<gene>
    <name evidence="2" type="ORF">VR44_26000</name>
</gene>
<evidence type="ECO:0000313" key="2">
    <source>
        <dbReference type="EMBL" id="KJY28148.1"/>
    </source>
</evidence>
<comment type="caution">
    <text evidence="2">The sequence shown here is derived from an EMBL/GenBank/DDBJ whole genome shotgun (WGS) entry which is preliminary data.</text>
</comment>
<dbReference type="AlphaFoldDB" id="A0A0F4J368"/>
<reference evidence="2 3" key="1">
    <citation type="submission" date="2015-02" db="EMBL/GenBank/DDBJ databases">
        <authorList>
            <person name="Ju K.-S."/>
            <person name="Doroghazi J.R."/>
            <person name="Metcalf W."/>
        </authorList>
    </citation>
    <scope>NUCLEOTIDE SEQUENCE [LARGE SCALE GENOMIC DNA]</scope>
    <source>
        <strain evidence="2 3">NRRL ISP-5550</strain>
    </source>
</reference>
<feature type="transmembrane region" description="Helical" evidence="1">
    <location>
        <begin position="46"/>
        <end position="64"/>
    </location>
</feature>
<proteinExistence type="predicted"/>
<evidence type="ECO:0000313" key="3">
    <source>
        <dbReference type="Proteomes" id="UP000033551"/>
    </source>
</evidence>
<feature type="transmembrane region" description="Helical" evidence="1">
    <location>
        <begin position="70"/>
        <end position="88"/>
    </location>
</feature>
<keyword evidence="1" id="KW-0472">Membrane</keyword>
<dbReference type="PATRIC" id="fig|68223.7.peg.1303"/>
<dbReference type="OrthoDB" id="4164958at2"/>
<accession>A0A0F4J368</accession>
<keyword evidence="3" id="KW-1185">Reference proteome</keyword>
<dbReference type="EMBL" id="JZWV01000758">
    <property type="protein sequence ID" value="KJY28148.1"/>
    <property type="molecule type" value="Genomic_DNA"/>
</dbReference>
<evidence type="ECO:0000256" key="1">
    <source>
        <dbReference type="SAM" id="Phobius"/>
    </source>
</evidence>
<name>A0A0F4J368_9ACTN</name>
<keyword evidence="1" id="KW-1133">Transmembrane helix</keyword>
<dbReference type="RefSeq" id="WP_045950027.1">
    <property type="nucleotide sequence ID" value="NZ_JZWV01000758.1"/>
</dbReference>
<sequence>MNDNEIDLRPDAPAAGGEVLRFRGQVQENEVRAGLKAAGVFRRVRVPGAAGGAAIALLGALSLADGDPVGLPFVVGGIAYGAVFCLLAPRRITSRGFKAAQAQGERECVVDDGGITVSCPGGEPVRMPWERMKRFHETPEIFAVVGRTGWKTCFFVLPKRLMPAPGQTELVGALLDSRLRRA</sequence>
<protein>
    <submittedName>
        <fullName evidence="2">Uncharacterized protein</fullName>
    </submittedName>
</protein>
<dbReference type="Proteomes" id="UP000033551">
    <property type="component" value="Unassembled WGS sequence"/>
</dbReference>
<keyword evidence="1" id="KW-0812">Transmembrane</keyword>
<organism evidence="2 3">
    <name type="scientific">Streptomyces katrae</name>
    <dbReference type="NCBI Taxonomy" id="68223"/>
    <lineage>
        <taxon>Bacteria</taxon>
        <taxon>Bacillati</taxon>
        <taxon>Actinomycetota</taxon>
        <taxon>Actinomycetes</taxon>
        <taxon>Kitasatosporales</taxon>
        <taxon>Streptomycetaceae</taxon>
        <taxon>Streptomyces</taxon>
    </lineage>
</organism>